<evidence type="ECO:0000313" key="3">
    <source>
        <dbReference type="Proteomes" id="UP000595437"/>
    </source>
</evidence>
<dbReference type="OrthoDB" id="6612025at2759"/>
<organism evidence="2 3">
    <name type="scientific">Caligus rogercresseyi</name>
    <name type="common">Sea louse</name>
    <dbReference type="NCBI Taxonomy" id="217165"/>
    <lineage>
        <taxon>Eukaryota</taxon>
        <taxon>Metazoa</taxon>
        <taxon>Ecdysozoa</taxon>
        <taxon>Arthropoda</taxon>
        <taxon>Crustacea</taxon>
        <taxon>Multicrustacea</taxon>
        <taxon>Hexanauplia</taxon>
        <taxon>Copepoda</taxon>
        <taxon>Siphonostomatoida</taxon>
        <taxon>Caligidae</taxon>
        <taxon>Caligus</taxon>
    </lineage>
</organism>
<dbReference type="SUPFAM" id="SSF48726">
    <property type="entry name" value="Immunoglobulin"/>
    <property type="match status" value="1"/>
</dbReference>
<dbReference type="Pfam" id="PF07679">
    <property type="entry name" value="I-set"/>
    <property type="match status" value="1"/>
</dbReference>
<evidence type="ECO:0000313" key="2">
    <source>
        <dbReference type="EMBL" id="QQP36397.1"/>
    </source>
</evidence>
<proteinExistence type="predicted"/>
<protein>
    <recommendedName>
        <fullName evidence="1">Immunoglobulin I-set domain-containing protein</fullName>
    </recommendedName>
</protein>
<evidence type="ECO:0000259" key="1">
    <source>
        <dbReference type="Pfam" id="PF07679"/>
    </source>
</evidence>
<dbReference type="InterPro" id="IPR036179">
    <property type="entry name" value="Ig-like_dom_sf"/>
</dbReference>
<reference evidence="3" key="1">
    <citation type="submission" date="2021-01" db="EMBL/GenBank/DDBJ databases">
        <title>Caligus Genome Assembly.</title>
        <authorList>
            <person name="Gallardo-Escarate C."/>
        </authorList>
    </citation>
    <scope>NUCLEOTIDE SEQUENCE [LARGE SCALE GENOMIC DNA]</scope>
</reference>
<dbReference type="EMBL" id="CP045904">
    <property type="protein sequence ID" value="QQP36397.1"/>
    <property type="molecule type" value="Genomic_DNA"/>
</dbReference>
<gene>
    <name evidence="2" type="ORF">FKW44_021484</name>
</gene>
<accession>A0A7T8GRD2</accession>
<dbReference type="Gene3D" id="2.60.40.10">
    <property type="entry name" value="Immunoglobulins"/>
    <property type="match status" value="1"/>
</dbReference>
<dbReference type="InterPro" id="IPR013098">
    <property type="entry name" value="Ig_I-set"/>
</dbReference>
<dbReference type="AlphaFoldDB" id="A0A7T8GRD2"/>
<feature type="domain" description="Immunoglobulin I-set" evidence="1">
    <location>
        <begin position="6"/>
        <end position="61"/>
    </location>
</feature>
<keyword evidence="3" id="KW-1185">Reference proteome</keyword>
<dbReference type="InterPro" id="IPR013783">
    <property type="entry name" value="Ig-like_fold"/>
</dbReference>
<sequence>QNASAPVFTNFLEPLNVRSGHTARFTVTFEGHPPPAVKWYRYGFHIQESKEFKISTTETSSLSPS</sequence>
<name>A0A7T8GRD2_CALRO</name>
<dbReference type="Proteomes" id="UP000595437">
    <property type="component" value="Chromosome 15"/>
</dbReference>
<feature type="non-terminal residue" evidence="2">
    <location>
        <position position="1"/>
    </location>
</feature>